<evidence type="ECO:0000256" key="5">
    <source>
        <dbReference type="ARBA" id="ARBA00022777"/>
    </source>
</evidence>
<feature type="binding site" evidence="10">
    <location>
        <position position="152"/>
    </location>
    <ligand>
        <name>substrate</name>
    </ligand>
</feature>
<dbReference type="NCBIfam" id="TIGR02152">
    <property type="entry name" value="D_ribokin_bact"/>
    <property type="match status" value="1"/>
</dbReference>
<sequence>MNKNNNTSTHSGHGRVVVIGSLNMDLVVRAARMPHPGETLVGESFAQVPGGKGGNQAVAAARLGAQVSMIGRVGNDANGNQLKQGLEKEGIDCTGVSGDPHLPTGVAVITVDDASQNAIVIVAGSNGALTSEAVAEHEQTIAQAAVVVCQLESPGETVFEAMQIARRNGCVVVLNPAPVTGPLTRAWLETVDFLIPNEIEAAELSGVKVVSPETARAAAWALREQGARHVIVTLGAQGVFVLGADEGREGGRHYPARRVEAIDTTAAGDTFVGGFCAALAAGRASDDAVRFGLAAAALSVTRAGAQPSIPYLHEIESSPGVPVP</sequence>
<dbReference type="InterPro" id="IPR011877">
    <property type="entry name" value="Ribokinase"/>
</dbReference>
<feature type="binding site" evidence="10">
    <location>
        <position position="304"/>
    </location>
    <ligand>
        <name>K(+)</name>
        <dbReference type="ChEBI" id="CHEBI:29103"/>
    </ligand>
</feature>
<feature type="binding site" evidence="10">
    <location>
        <position position="308"/>
    </location>
    <ligand>
        <name>K(+)</name>
        <dbReference type="ChEBI" id="CHEBI:29103"/>
    </ligand>
</feature>
<evidence type="ECO:0000256" key="8">
    <source>
        <dbReference type="ARBA" id="ARBA00022958"/>
    </source>
</evidence>
<dbReference type="GO" id="GO:0046872">
    <property type="term" value="F:metal ion binding"/>
    <property type="evidence" value="ECO:0007669"/>
    <property type="project" value="UniProtKB-KW"/>
</dbReference>
<keyword evidence="2 10" id="KW-0808">Transferase</keyword>
<dbReference type="PRINTS" id="PR00990">
    <property type="entry name" value="RIBOKINASE"/>
</dbReference>
<evidence type="ECO:0000256" key="10">
    <source>
        <dbReference type="HAMAP-Rule" id="MF_01987"/>
    </source>
</evidence>
<dbReference type="Gene3D" id="3.40.1190.20">
    <property type="match status" value="1"/>
</dbReference>
<dbReference type="InterPro" id="IPR029056">
    <property type="entry name" value="Ribokinase-like"/>
</dbReference>
<reference evidence="13 14" key="1">
    <citation type="submission" date="2020-04" db="EMBL/GenBank/DDBJ databases">
        <authorList>
            <person name="De Canck E."/>
        </authorList>
    </citation>
    <scope>NUCLEOTIDE SEQUENCE [LARGE SCALE GENOMIC DNA]</scope>
    <source>
        <strain evidence="13 14">LMG 28138</strain>
    </source>
</reference>
<dbReference type="EMBL" id="CADIKM010000005">
    <property type="protein sequence ID" value="CAB3782930.1"/>
    <property type="molecule type" value="Genomic_DNA"/>
</dbReference>
<comment type="subunit">
    <text evidence="10">Homodimer.</text>
</comment>
<dbReference type="InterPro" id="IPR002139">
    <property type="entry name" value="Ribo/fructo_kinase"/>
</dbReference>
<dbReference type="GO" id="GO:0005829">
    <property type="term" value="C:cytosol"/>
    <property type="evidence" value="ECO:0007669"/>
    <property type="project" value="TreeGrafter"/>
</dbReference>
<comment type="similarity">
    <text evidence="10">Belongs to the carbohydrate kinase PfkB family. Ribokinase subfamily.</text>
</comment>
<feature type="binding site" evidence="10">
    <location>
        <position position="263"/>
    </location>
    <ligand>
        <name>K(+)</name>
        <dbReference type="ChEBI" id="CHEBI:29103"/>
    </ligand>
</feature>
<feature type="binding site" evidence="10">
    <location>
        <position position="265"/>
    </location>
    <ligand>
        <name>K(+)</name>
        <dbReference type="ChEBI" id="CHEBI:29103"/>
    </ligand>
</feature>
<feature type="binding site" evidence="10">
    <location>
        <begin position="268"/>
        <end position="269"/>
    </location>
    <ligand>
        <name>ATP</name>
        <dbReference type="ChEBI" id="CHEBI:30616"/>
    </ligand>
</feature>
<keyword evidence="9 10" id="KW-0119">Carbohydrate metabolism</keyword>
<evidence type="ECO:0000259" key="12">
    <source>
        <dbReference type="Pfam" id="PF00294"/>
    </source>
</evidence>
<dbReference type="Proteomes" id="UP000494115">
    <property type="component" value="Unassembled WGS sequence"/>
</dbReference>
<dbReference type="AlphaFoldDB" id="A0A6S7AZP4"/>
<accession>A0A6S7AZP4</accession>
<evidence type="ECO:0000313" key="14">
    <source>
        <dbReference type="Proteomes" id="UP000494115"/>
    </source>
</evidence>
<evidence type="ECO:0000256" key="6">
    <source>
        <dbReference type="ARBA" id="ARBA00022840"/>
    </source>
</evidence>
<keyword evidence="6 10" id="KW-0067">ATP-binding</keyword>
<keyword evidence="1 10" id="KW-0963">Cytoplasm</keyword>
<dbReference type="UniPathway" id="UPA00916">
    <property type="reaction ID" value="UER00889"/>
</dbReference>
<name>A0A6S7AZP4_9BURK</name>
<dbReference type="FunFam" id="3.40.1190.20:FF:000012">
    <property type="entry name" value="Ribokinase"/>
    <property type="match status" value="1"/>
</dbReference>
<comment type="subcellular location">
    <subcellularLocation>
        <location evidence="10">Cytoplasm</location>
    </subcellularLocation>
</comment>
<evidence type="ECO:0000313" key="13">
    <source>
        <dbReference type="EMBL" id="CAB3782930.1"/>
    </source>
</evidence>
<keyword evidence="5 10" id="KW-0418">Kinase</keyword>
<feature type="binding site" evidence="10">
    <location>
        <position position="269"/>
    </location>
    <ligand>
        <name>substrate</name>
    </ligand>
</feature>
<dbReference type="Pfam" id="PF00294">
    <property type="entry name" value="PfkB"/>
    <property type="match status" value="1"/>
</dbReference>
<evidence type="ECO:0000256" key="11">
    <source>
        <dbReference type="NCBIfam" id="TIGR02152"/>
    </source>
</evidence>
<dbReference type="PANTHER" id="PTHR10584:SF166">
    <property type="entry name" value="RIBOKINASE"/>
    <property type="match status" value="1"/>
</dbReference>
<comment type="function">
    <text evidence="10">Catalyzes the phosphorylation of ribose at O-5 in a reaction requiring ATP and magnesium. The resulting D-ribose-5-phosphate can then be used either for sythesis of nucleotides, histidine, and tryptophan, or as a component of the pentose phosphate pathway.</text>
</comment>
<dbReference type="PANTHER" id="PTHR10584">
    <property type="entry name" value="SUGAR KINASE"/>
    <property type="match status" value="1"/>
</dbReference>
<evidence type="ECO:0000256" key="1">
    <source>
        <dbReference type="ARBA" id="ARBA00022490"/>
    </source>
</evidence>
<keyword evidence="4 10" id="KW-0547">Nucleotide-binding</keyword>
<dbReference type="EC" id="2.7.1.15" evidence="10 11"/>
<evidence type="ECO:0000256" key="2">
    <source>
        <dbReference type="ARBA" id="ARBA00022679"/>
    </source>
</evidence>
<evidence type="ECO:0000256" key="4">
    <source>
        <dbReference type="ARBA" id="ARBA00022741"/>
    </source>
</evidence>
<dbReference type="HAMAP" id="MF_01987">
    <property type="entry name" value="Ribokinase"/>
    <property type="match status" value="1"/>
</dbReference>
<dbReference type="SUPFAM" id="SSF53613">
    <property type="entry name" value="Ribokinase-like"/>
    <property type="match status" value="1"/>
</dbReference>
<organism evidence="13 14">
    <name type="scientific">Pararobbsia alpina</name>
    <dbReference type="NCBI Taxonomy" id="621374"/>
    <lineage>
        <taxon>Bacteria</taxon>
        <taxon>Pseudomonadati</taxon>
        <taxon>Pseudomonadota</taxon>
        <taxon>Betaproteobacteria</taxon>
        <taxon>Burkholderiales</taxon>
        <taxon>Burkholderiaceae</taxon>
        <taxon>Pararobbsia</taxon>
    </lineage>
</organism>
<keyword evidence="7 10" id="KW-0460">Magnesium</keyword>
<feature type="binding site" evidence="10">
    <location>
        <begin position="233"/>
        <end position="238"/>
    </location>
    <ligand>
        <name>ATP</name>
        <dbReference type="ChEBI" id="CHEBI:30616"/>
    </ligand>
</feature>
<evidence type="ECO:0000256" key="9">
    <source>
        <dbReference type="ARBA" id="ARBA00023277"/>
    </source>
</evidence>
<comment type="caution">
    <text evidence="10">Lacks conserved residue(s) required for the propagation of feature annotation.</text>
</comment>
<feature type="binding site" evidence="10">
    <location>
        <begin position="51"/>
        <end position="55"/>
    </location>
    <ligand>
        <name>substrate</name>
    </ligand>
</feature>
<feature type="active site" description="Proton acceptor" evidence="10">
    <location>
        <position position="269"/>
    </location>
</feature>
<evidence type="ECO:0000256" key="7">
    <source>
        <dbReference type="ARBA" id="ARBA00022842"/>
    </source>
</evidence>
<feature type="binding site" evidence="10">
    <location>
        <position position="299"/>
    </location>
    <ligand>
        <name>K(+)</name>
        <dbReference type="ChEBI" id="CHEBI:29103"/>
    </ligand>
</feature>
<comment type="catalytic activity">
    <reaction evidence="10">
        <text>D-ribose + ATP = D-ribose 5-phosphate + ADP + H(+)</text>
        <dbReference type="Rhea" id="RHEA:13697"/>
        <dbReference type="ChEBI" id="CHEBI:15378"/>
        <dbReference type="ChEBI" id="CHEBI:30616"/>
        <dbReference type="ChEBI" id="CHEBI:47013"/>
        <dbReference type="ChEBI" id="CHEBI:78346"/>
        <dbReference type="ChEBI" id="CHEBI:456216"/>
        <dbReference type="EC" id="2.7.1.15"/>
    </reaction>
</comment>
<keyword evidence="8 10" id="KW-0630">Potassium</keyword>
<keyword evidence="14" id="KW-1185">Reference proteome</keyword>
<dbReference type="GO" id="GO:0019303">
    <property type="term" value="P:D-ribose catabolic process"/>
    <property type="evidence" value="ECO:0007669"/>
    <property type="project" value="UniProtKB-UniRule"/>
</dbReference>
<proteinExistence type="inferred from homology"/>
<dbReference type="GO" id="GO:0004747">
    <property type="term" value="F:ribokinase activity"/>
    <property type="evidence" value="ECO:0007669"/>
    <property type="project" value="UniProtKB-UniRule"/>
</dbReference>
<comment type="activity regulation">
    <text evidence="10">Activated by a monovalent cation that binds near, but not in, the active site. The most likely occupant of the site in vivo is potassium. Ion binding induces a conformational change that may alter substrate affinity.</text>
</comment>
<feature type="binding site" evidence="10">
    <location>
        <position position="302"/>
    </location>
    <ligand>
        <name>K(+)</name>
        <dbReference type="ChEBI" id="CHEBI:29103"/>
    </ligand>
</feature>
<comment type="pathway">
    <text evidence="10">Carbohydrate metabolism; D-ribose degradation; D-ribose 5-phosphate from beta-D-ribopyranose: step 2/2.</text>
</comment>
<dbReference type="RefSeq" id="WP_175104154.1">
    <property type="nucleotide sequence ID" value="NZ_CADIKM010000005.1"/>
</dbReference>
<evidence type="ECO:0000256" key="3">
    <source>
        <dbReference type="ARBA" id="ARBA00022723"/>
    </source>
</evidence>
<feature type="domain" description="Carbohydrate kinase PfkB" evidence="12">
    <location>
        <begin position="15"/>
        <end position="310"/>
    </location>
</feature>
<protein>
    <recommendedName>
        <fullName evidence="10 11">Ribokinase</fullName>
        <shortName evidence="10">RK</shortName>
        <ecNumber evidence="10 11">2.7.1.15</ecNumber>
    </recommendedName>
</protein>
<keyword evidence="3 10" id="KW-0479">Metal-binding</keyword>
<dbReference type="GO" id="GO:0005524">
    <property type="term" value="F:ATP binding"/>
    <property type="evidence" value="ECO:0007669"/>
    <property type="project" value="UniProtKB-UniRule"/>
</dbReference>
<gene>
    <name evidence="13" type="primary">rbsK_1</name>
    <name evidence="10" type="synonym">rbsK</name>
    <name evidence="13" type="ORF">LMG28138_01536</name>
</gene>
<dbReference type="CDD" id="cd01174">
    <property type="entry name" value="ribokinase"/>
    <property type="match status" value="1"/>
</dbReference>
<comment type="cofactor">
    <cofactor evidence="10">
        <name>Mg(2+)</name>
        <dbReference type="ChEBI" id="CHEBI:18420"/>
    </cofactor>
    <text evidence="10">Requires a divalent cation, most likely magnesium in vivo, as an electrophilic catalyst to aid phosphoryl group transfer. It is the chelate of the metal and the nucleotide that is the actual substrate.</text>
</comment>
<feature type="binding site" evidence="10">
    <location>
        <begin position="23"/>
        <end position="25"/>
    </location>
    <ligand>
        <name>substrate</name>
    </ligand>
</feature>
<feature type="binding site" evidence="10">
    <location>
        <position position="197"/>
    </location>
    <ligand>
        <name>ATP</name>
        <dbReference type="ChEBI" id="CHEBI:30616"/>
    </ligand>
</feature>
<dbReference type="InterPro" id="IPR011611">
    <property type="entry name" value="PfkB_dom"/>
</dbReference>